<keyword evidence="3" id="KW-1185">Reference proteome</keyword>
<accession>A0ABN2GU17</accession>
<name>A0ABN2GU17_9ACTN</name>
<dbReference type="RefSeq" id="WP_211122642.1">
    <property type="nucleotide sequence ID" value="NZ_BAAALR010000019.1"/>
</dbReference>
<organism evidence="2 3">
    <name type="scientific">Streptomyces yatensis</name>
    <dbReference type="NCBI Taxonomy" id="155177"/>
    <lineage>
        <taxon>Bacteria</taxon>
        <taxon>Bacillati</taxon>
        <taxon>Actinomycetota</taxon>
        <taxon>Actinomycetes</taxon>
        <taxon>Kitasatosporales</taxon>
        <taxon>Streptomycetaceae</taxon>
        <taxon>Streptomyces</taxon>
        <taxon>Streptomyces violaceusniger group</taxon>
    </lineage>
</organism>
<sequence>MSRLRTVAGAPALALIVALVTAGCGVRPTGVVDGGEPAHGLTKDLRIYYVHGSGLQGVTRPDISLQRLDGVLKLLADMPSWAEERGLVNLVQLGSYWTSGTGHRITLHSPGASFDSPRDRLPNGQLVCTLARAQSFLHRDEAIRPDDVRVSLDDGERTYGPYQCSQFLT</sequence>
<keyword evidence="1" id="KW-0732">Signal</keyword>
<reference evidence="2 3" key="1">
    <citation type="journal article" date="2019" name="Int. J. Syst. Evol. Microbiol.">
        <title>The Global Catalogue of Microorganisms (GCM) 10K type strain sequencing project: providing services to taxonomists for standard genome sequencing and annotation.</title>
        <authorList>
            <consortium name="The Broad Institute Genomics Platform"/>
            <consortium name="The Broad Institute Genome Sequencing Center for Infectious Disease"/>
            <person name="Wu L."/>
            <person name="Ma J."/>
        </authorList>
    </citation>
    <scope>NUCLEOTIDE SEQUENCE [LARGE SCALE GENOMIC DNA]</scope>
    <source>
        <strain evidence="2 3">JCM 13244</strain>
    </source>
</reference>
<dbReference type="EMBL" id="BAAALR010000019">
    <property type="protein sequence ID" value="GAA1676845.1"/>
    <property type="molecule type" value="Genomic_DNA"/>
</dbReference>
<dbReference type="Proteomes" id="UP001499947">
    <property type="component" value="Unassembled WGS sequence"/>
</dbReference>
<evidence type="ECO:0008006" key="4">
    <source>
        <dbReference type="Google" id="ProtNLM"/>
    </source>
</evidence>
<comment type="caution">
    <text evidence="2">The sequence shown here is derived from an EMBL/GenBank/DDBJ whole genome shotgun (WGS) entry which is preliminary data.</text>
</comment>
<evidence type="ECO:0000313" key="3">
    <source>
        <dbReference type="Proteomes" id="UP001499947"/>
    </source>
</evidence>
<dbReference type="PROSITE" id="PS51257">
    <property type="entry name" value="PROKAR_LIPOPROTEIN"/>
    <property type="match status" value="1"/>
</dbReference>
<feature type="signal peptide" evidence="1">
    <location>
        <begin position="1"/>
        <end position="22"/>
    </location>
</feature>
<protein>
    <recommendedName>
        <fullName evidence="4">GerMN domain-containing protein</fullName>
    </recommendedName>
</protein>
<gene>
    <name evidence="2" type="ORF">GCM10009680_15470</name>
</gene>
<proteinExistence type="predicted"/>
<evidence type="ECO:0000256" key="1">
    <source>
        <dbReference type="SAM" id="SignalP"/>
    </source>
</evidence>
<evidence type="ECO:0000313" key="2">
    <source>
        <dbReference type="EMBL" id="GAA1676845.1"/>
    </source>
</evidence>
<feature type="chain" id="PRO_5045121782" description="GerMN domain-containing protein" evidence="1">
    <location>
        <begin position="23"/>
        <end position="169"/>
    </location>
</feature>